<evidence type="ECO:0000313" key="2">
    <source>
        <dbReference type="EMBL" id="KAF3947179.1"/>
    </source>
</evidence>
<keyword evidence="1" id="KW-0812">Transmembrane</keyword>
<dbReference type="EMBL" id="JRKL02008091">
    <property type="protein sequence ID" value="KAF3947179.1"/>
    <property type="molecule type" value="Genomic_DNA"/>
</dbReference>
<evidence type="ECO:0000313" key="3">
    <source>
        <dbReference type="Proteomes" id="UP000737018"/>
    </source>
</evidence>
<reference evidence="2" key="1">
    <citation type="submission" date="2020-03" db="EMBL/GenBank/DDBJ databases">
        <title>Castanea mollissima Vanexum genome sequencing.</title>
        <authorList>
            <person name="Staton M."/>
        </authorList>
    </citation>
    <scope>NUCLEOTIDE SEQUENCE</scope>
    <source>
        <tissue evidence="2">Leaf</tissue>
    </source>
</reference>
<comment type="caution">
    <text evidence="2">The sequence shown here is derived from an EMBL/GenBank/DDBJ whole genome shotgun (WGS) entry which is preliminary data.</text>
</comment>
<accession>A0A8J4QJS3</accession>
<organism evidence="2 3">
    <name type="scientific">Castanea mollissima</name>
    <name type="common">Chinese chestnut</name>
    <dbReference type="NCBI Taxonomy" id="60419"/>
    <lineage>
        <taxon>Eukaryota</taxon>
        <taxon>Viridiplantae</taxon>
        <taxon>Streptophyta</taxon>
        <taxon>Embryophyta</taxon>
        <taxon>Tracheophyta</taxon>
        <taxon>Spermatophyta</taxon>
        <taxon>Magnoliopsida</taxon>
        <taxon>eudicotyledons</taxon>
        <taxon>Gunneridae</taxon>
        <taxon>Pentapetalae</taxon>
        <taxon>rosids</taxon>
        <taxon>fabids</taxon>
        <taxon>Fagales</taxon>
        <taxon>Fagaceae</taxon>
        <taxon>Castanea</taxon>
    </lineage>
</organism>
<evidence type="ECO:0000256" key="1">
    <source>
        <dbReference type="SAM" id="Phobius"/>
    </source>
</evidence>
<dbReference type="AlphaFoldDB" id="A0A8J4QJS3"/>
<name>A0A8J4QJS3_9ROSI</name>
<sequence>MCTATTINSGLVELGLAVEFGISLHVPFWVSKFFTDDFGVPIPTRELFWSLILTLLIPLILGKCGVHLPELEELIVNSYIQI</sequence>
<dbReference type="Proteomes" id="UP000737018">
    <property type="component" value="Unassembled WGS sequence"/>
</dbReference>
<proteinExistence type="predicted"/>
<keyword evidence="1" id="KW-0472">Membrane</keyword>
<protein>
    <submittedName>
        <fullName evidence="2">Uncharacterized protein</fullName>
    </submittedName>
</protein>
<keyword evidence="1" id="KW-1133">Transmembrane helix</keyword>
<keyword evidence="3" id="KW-1185">Reference proteome</keyword>
<feature type="transmembrane region" description="Helical" evidence="1">
    <location>
        <begin position="47"/>
        <end position="66"/>
    </location>
</feature>
<gene>
    <name evidence="2" type="ORF">CMV_026654</name>
</gene>